<evidence type="ECO:0000256" key="11">
    <source>
        <dbReference type="ARBA" id="ARBA00037847"/>
    </source>
</evidence>
<dbReference type="PANTHER" id="PTHR33445:SF2">
    <property type="entry name" value="ATP SYNTHASE SUBUNIT B', CHLOROPLASTIC"/>
    <property type="match status" value="1"/>
</dbReference>
<accession>A0A9D1NQY3</accession>
<dbReference type="EMBL" id="DVOL01000085">
    <property type="protein sequence ID" value="HIV11205.1"/>
    <property type="molecule type" value="Genomic_DNA"/>
</dbReference>
<comment type="subunit">
    <text evidence="12">F-type ATPases have 2 components, F(1) - the catalytic core - and F(0) - the membrane proton channel. F(1) has five subunits: alpha(3), beta(3), gamma(1), delta(1), epsilon(1). F(0) has three main subunits: a(1), b(2) and c(10-14). The alpha and beta chains form an alternating ring which encloses part of the gamma chain. F(1) is attached to F(0) by a central stalk formed by the gamma and epsilon chains, while a peripheral stalk is formed by the delta and b chains.</text>
</comment>
<gene>
    <name evidence="12" type="primary">atpF</name>
    <name evidence="15" type="ORF">IAD28_05900</name>
</gene>
<feature type="transmembrane region" description="Helical" evidence="12">
    <location>
        <begin position="12"/>
        <end position="29"/>
    </location>
</feature>
<dbReference type="GO" id="GO:0046933">
    <property type="term" value="F:proton-transporting ATP synthase activity, rotational mechanism"/>
    <property type="evidence" value="ECO:0007669"/>
    <property type="project" value="UniProtKB-UniRule"/>
</dbReference>
<comment type="similarity">
    <text evidence="1 12 13">Belongs to the ATPase B chain family.</text>
</comment>
<dbReference type="GO" id="GO:0005886">
    <property type="term" value="C:plasma membrane"/>
    <property type="evidence" value="ECO:0007669"/>
    <property type="project" value="UniProtKB-SubCell"/>
</dbReference>
<proteinExistence type="inferred from homology"/>
<sequence length="147" mass="16967">MPLNIDWQQILVHMFNFTILAGGLYFLLYKPVKSFMDSREADYAKREEEIEGMKKDNAAILEECTTRLKSIEKDISQRRAEAMRSAEKTAEAYIDNAKKESDRIIRHAQEEARRQKEKAVEEAREEIVELAAAMARKAVEEASGNDR</sequence>
<keyword evidence="7 12" id="KW-0406">Ion transport</keyword>
<dbReference type="HAMAP" id="MF_01398">
    <property type="entry name" value="ATP_synth_b_bprime"/>
    <property type="match status" value="1"/>
</dbReference>
<dbReference type="GO" id="GO:0046961">
    <property type="term" value="F:proton-transporting ATPase activity, rotational mechanism"/>
    <property type="evidence" value="ECO:0007669"/>
    <property type="project" value="TreeGrafter"/>
</dbReference>
<dbReference type="InterPro" id="IPR002146">
    <property type="entry name" value="ATP_synth_b/b'su_bac/chlpt"/>
</dbReference>
<evidence type="ECO:0000256" key="12">
    <source>
        <dbReference type="HAMAP-Rule" id="MF_01398"/>
    </source>
</evidence>
<evidence type="ECO:0000256" key="10">
    <source>
        <dbReference type="ARBA" id="ARBA00025198"/>
    </source>
</evidence>
<evidence type="ECO:0000313" key="15">
    <source>
        <dbReference type="EMBL" id="HIV11205.1"/>
    </source>
</evidence>
<comment type="function">
    <text evidence="10 12">F(1)F(0) ATP synthase produces ATP from ADP in the presence of a proton or sodium gradient. F-type ATPases consist of two structural domains, F(1) containing the extramembraneous catalytic core and F(0) containing the membrane proton channel, linked together by a central stalk and a peripheral stalk. During catalysis, ATP synthesis in the catalytic domain of F(1) is coupled via a rotary mechanism of the central stalk subunits to proton translocation.</text>
</comment>
<keyword evidence="5 12" id="KW-0375">Hydrogen ion transport</keyword>
<evidence type="ECO:0000256" key="6">
    <source>
        <dbReference type="ARBA" id="ARBA00022989"/>
    </source>
</evidence>
<name>A0A9D1NQY3_9FIRM</name>
<keyword evidence="14" id="KW-0175">Coiled coil</keyword>
<reference evidence="15" key="2">
    <citation type="journal article" date="2021" name="PeerJ">
        <title>Extensive microbial diversity within the chicken gut microbiome revealed by metagenomics and culture.</title>
        <authorList>
            <person name="Gilroy R."/>
            <person name="Ravi A."/>
            <person name="Getino M."/>
            <person name="Pursley I."/>
            <person name="Horton D.L."/>
            <person name="Alikhan N.F."/>
            <person name="Baker D."/>
            <person name="Gharbi K."/>
            <person name="Hall N."/>
            <person name="Watson M."/>
            <person name="Adriaenssens E.M."/>
            <person name="Foster-Nyarko E."/>
            <person name="Jarju S."/>
            <person name="Secka A."/>
            <person name="Antonio M."/>
            <person name="Oren A."/>
            <person name="Chaudhuri R.R."/>
            <person name="La Ragione R."/>
            <person name="Hildebrand F."/>
            <person name="Pallen M.J."/>
        </authorList>
    </citation>
    <scope>NUCLEOTIDE SEQUENCE</scope>
    <source>
        <strain evidence="15">1370</strain>
    </source>
</reference>
<dbReference type="PANTHER" id="PTHR33445">
    <property type="entry name" value="ATP SYNTHASE SUBUNIT B', CHLOROPLASTIC"/>
    <property type="match status" value="1"/>
</dbReference>
<evidence type="ECO:0000256" key="1">
    <source>
        <dbReference type="ARBA" id="ARBA00005513"/>
    </source>
</evidence>
<evidence type="ECO:0000256" key="9">
    <source>
        <dbReference type="ARBA" id="ARBA00023310"/>
    </source>
</evidence>
<dbReference type="Proteomes" id="UP000823960">
    <property type="component" value="Unassembled WGS sequence"/>
</dbReference>
<keyword evidence="12" id="KW-1003">Cell membrane</keyword>
<keyword evidence="2 12" id="KW-0813">Transport</keyword>
<evidence type="ECO:0000256" key="5">
    <source>
        <dbReference type="ARBA" id="ARBA00022781"/>
    </source>
</evidence>
<organism evidence="15 16">
    <name type="scientific">Candidatus Faeciplasma avium</name>
    <dbReference type="NCBI Taxonomy" id="2840798"/>
    <lineage>
        <taxon>Bacteria</taxon>
        <taxon>Bacillati</taxon>
        <taxon>Bacillota</taxon>
        <taxon>Clostridia</taxon>
        <taxon>Eubacteriales</taxon>
        <taxon>Oscillospiraceae</taxon>
        <taxon>Oscillospiraceae incertae sedis</taxon>
        <taxon>Candidatus Faeciplasma</taxon>
    </lineage>
</organism>
<keyword evidence="4 12" id="KW-0812">Transmembrane</keyword>
<evidence type="ECO:0000313" key="16">
    <source>
        <dbReference type="Proteomes" id="UP000823960"/>
    </source>
</evidence>
<dbReference type="GO" id="GO:0045259">
    <property type="term" value="C:proton-transporting ATP synthase complex"/>
    <property type="evidence" value="ECO:0007669"/>
    <property type="project" value="UniProtKB-KW"/>
</dbReference>
<comment type="function">
    <text evidence="12">Component of the F(0) channel, it forms part of the peripheral stalk, linking F(1) to F(0).</text>
</comment>
<feature type="coiled-coil region" evidence="14">
    <location>
        <begin position="43"/>
        <end position="140"/>
    </location>
</feature>
<keyword evidence="3 12" id="KW-0138">CF(0)</keyword>
<evidence type="ECO:0000256" key="8">
    <source>
        <dbReference type="ARBA" id="ARBA00023136"/>
    </source>
</evidence>
<comment type="subcellular location">
    <subcellularLocation>
        <location evidence="12">Cell membrane</location>
        <topology evidence="12">Single-pass membrane protein</topology>
    </subcellularLocation>
    <subcellularLocation>
        <location evidence="11">Endomembrane system</location>
        <topology evidence="11">Single-pass membrane protein</topology>
    </subcellularLocation>
</comment>
<dbReference type="Pfam" id="PF00430">
    <property type="entry name" value="ATP-synt_B"/>
    <property type="match status" value="1"/>
</dbReference>
<keyword evidence="9 12" id="KW-0066">ATP synthesis</keyword>
<dbReference type="GO" id="GO:0012505">
    <property type="term" value="C:endomembrane system"/>
    <property type="evidence" value="ECO:0007669"/>
    <property type="project" value="UniProtKB-SubCell"/>
</dbReference>
<evidence type="ECO:0000256" key="13">
    <source>
        <dbReference type="RuleBase" id="RU003848"/>
    </source>
</evidence>
<evidence type="ECO:0000256" key="7">
    <source>
        <dbReference type="ARBA" id="ARBA00023065"/>
    </source>
</evidence>
<evidence type="ECO:0000256" key="14">
    <source>
        <dbReference type="SAM" id="Coils"/>
    </source>
</evidence>
<evidence type="ECO:0000256" key="2">
    <source>
        <dbReference type="ARBA" id="ARBA00022448"/>
    </source>
</evidence>
<evidence type="ECO:0000256" key="4">
    <source>
        <dbReference type="ARBA" id="ARBA00022692"/>
    </source>
</evidence>
<protein>
    <recommendedName>
        <fullName evidence="12">ATP synthase subunit b</fullName>
    </recommendedName>
    <alternativeName>
        <fullName evidence="12">ATP synthase F(0) sector subunit b</fullName>
    </alternativeName>
    <alternativeName>
        <fullName evidence="12">ATPase subunit I</fullName>
    </alternativeName>
    <alternativeName>
        <fullName evidence="12">F-type ATPase subunit b</fullName>
        <shortName evidence="12">F-ATPase subunit b</shortName>
    </alternativeName>
</protein>
<dbReference type="InterPro" id="IPR050059">
    <property type="entry name" value="ATP_synthase_B_chain"/>
</dbReference>
<keyword evidence="6 12" id="KW-1133">Transmembrane helix</keyword>
<reference evidence="15" key="1">
    <citation type="submission" date="2020-10" db="EMBL/GenBank/DDBJ databases">
        <authorList>
            <person name="Gilroy R."/>
        </authorList>
    </citation>
    <scope>NUCLEOTIDE SEQUENCE</scope>
    <source>
        <strain evidence="15">1370</strain>
    </source>
</reference>
<keyword evidence="8 12" id="KW-0472">Membrane</keyword>
<evidence type="ECO:0000256" key="3">
    <source>
        <dbReference type="ARBA" id="ARBA00022547"/>
    </source>
</evidence>
<dbReference type="CDD" id="cd06503">
    <property type="entry name" value="ATP-synt_Fo_b"/>
    <property type="match status" value="1"/>
</dbReference>
<comment type="caution">
    <text evidence="15">The sequence shown here is derived from an EMBL/GenBank/DDBJ whole genome shotgun (WGS) entry which is preliminary data.</text>
</comment>
<dbReference type="AlphaFoldDB" id="A0A9D1NQY3"/>